<evidence type="ECO:0000256" key="2">
    <source>
        <dbReference type="ARBA" id="ARBA00022475"/>
    </source>
</evidence>
<organism evidence="9 10">
    <name type="scientific">Limulus polyphemus</name>
    <name type="common">Atlantic horseshoe crab</name>
    <dbReference type="NCBI Taxonomy" id="6850"/>
    <lineage>
        <taxon>Eukaryota</taxon>
        <taxon>Metazoa</taxon>
        <taxon>Ecdysozoa</taxon>
        <taxon>Arthropoda</taxon>
        <taxon>Chelicerata</taxon>
        <taxon>Merostomata</taxon>
        <taxon>Xiphosura</taxon>
        <taxon>Limulidae</taxon>
        <taxon>Limulus</taxon>
    </lineage>
</organism>
<keyword evidence="4 6" id="KW-0472">Membrane</keyword>
<evidence type="ECO:0000256" key="3">
    <source>
        <dbReference type="ARBA" id="ARBA00022729"/>
    </source>
</evidence>
<gene>
    <name evidence="10" type="primary">LOC106472514</name>
</gene>
<name>A0ABM1BU05_LIMPO</name>
<evidence type="ECO:0000256" key="1">
    <source>
        <dbReference type="ARBA" id="ARBA00004236"/>
    </source>
</evidence>
<dbReference type="InterPro" id="IPR016017">
    <property type="entry name" value="GDNF/GAS1"/>
</dbReference>
<keyword evidence="5" id="KW-0325">Glycoprotein</keyword>
<evidence type="ECO:0000313" key="9">
    <source>
        <dbReference type="Proteomes" id="UP000694941"/>
    </source>
</evidence>
<reference evidence="10" key="1">
    <citation type="submission" date="2025-08" db="UniProtKB">
        <authorList>
            <consortium name="RefSeq"/>
        </authorList>
    </citation>
    <scope>IDENTIFICATION</scope>
    <source>
        <tissue evidence="10">Muscle</tissue>
    </source>
</reference>
<evidence type="ECO:0000259" key="8">
    <source>
        <dbReference type="Pfam" id="PF02351"/>
    </source>
</evidence>
<dbReference type="GeneID" id="106472514"/>
<evidence type="ECO:0000256" key="5">
    <source>
        <dbReference type="ARBA" id="ARBA00023180"/>
    </source>
</evidence>
<keyword evidence="6" id="KW-1133">Transmembrane helix</keyword>
<keyword evidence="6" id="KW-0812">Transmembrane</keyword>
<sequence length="281" mass="31846">MHFMAVIVVAVVNVLPATFFTLADQSCEEVQTKCASREGCGTALRRYMVHCAGQVSSCPTFCKRALISLTSTPEGREFMMCDCNGSEDCQLRKQRVEICRPEVIRATAEDAVVSCSVAHWICVADLKCSKALEYYIQLCHGMFSGYKCTHRCNNSLAILNRQDKAEKLRTCYCDGSEEFPCRRMKVNMERLCYGREDFMLENTLEGNEISHFRSSAGQLKCNTWSLWYFTIVIIMTKYAVFMEDDKNKTEIQGINDSECYGYILKFICQIALCGGIGFLNT</sequence>
<keyword evidence="2" id="KW-1003">Cell membrane</keyword>
<dbReference type="PANTHER" id="PTHR16840">
    <property type="entry name" value="GROWTH ARREST-SPECIFIC PROTEIN 1"/>
    <property type="match status" value="1"/>
</dbReference>
<proteinExistence type="predicted"/>
<dbReference type="PANTHER" id="PTHR16840:SF3">
    <property type="entry name" value="GROWTH ARREST-SPECIFIC PROTEIN 1"/>
    <property type="match status" value="1"/>
</dbReference>
<evidence type="ECO:0000256" key="4">
    <source>
        <dbReference type="ARBA" id="ARBA00023136"/>
    </source>
</evidence>
<comment type="subcellular location">
    <subcellularLocation>
        <location evidence="1">Cell membrane</location>
    </subcellularLocation>
</comment>
<dbReference type="Pfam" id="PF02351">
    <property type="entry name" value="GDNF"/>
    <property type="match status" value="1"/>
</dbReference>
<dbReference type="Proteomes" id="UP000694941">
    <property type="component" value="Unplaced"/>
</dbReference>
<feature type="signal peptide" evidence="7">
    <location>
        <begin position="1"/>
        <end position="16"/>
    </location>
</feature>
<accession>A0ABM1BU05</accession>
<evidence type="ECO:0000313" key="10">
    <source>
        <dbReference type="RefSeq" id="XP_013788627.1"/>
    </source>
</evidence>
<evidence type="ECO:0000256" key="7">
    <source>
        <dbReference type="SAM" id="SignalP"/>
    </source>
</evidence>
<feature type="transmembrane region" description="Helical" evidence="6">
    <location>
        <begin position="224"/>
        <end position="241"/>
    </location>
</feature>
<dbReference type="InterPro" id="IPR039596">
    <property type="entry name" value="GAS1"/>
</dbReference>
<feature type="chain" id="PRO_5045272571" evidence="7">
    <location>
        <begin position="17"/>
        <end position="281"/>
    </location>
</feature>
<evidence type="ECO:0000256" key="6">
    <source>
        <dbReference type="SAM" id="Phobius"/>
    </source>
</evidence>
<keyword evidence="9" id="KW-1185">Reference proteome</keyword>
<dbReference type="RefSeq" id="XP_013788627.1">
    <property type="nucleotide sequence ID" value="XM_013933173.2"/>
</dbReference>
<feature type="domain" description="GDNF/GAS1" evidence="8">
    <location>
        <begin position="115"/>
        <end position="188"/>
    </location>
</feature>
<feature type="transmembrane region" description="Helical" evidence="6">
    <location>
        <begin position="262"/>
        <end position="279"/>
    </location>
</feature>
<keyword evidence="3 7" id="KW-0732">Signal</keyword>
<protein>
    <submittedName>
        <fullName evidence="10">Growth arrest-specific protein 1-like isoform X1</fullName>
    </submittedName>
</protein>